<accession>A0A6P0FLE9</accession>
<comment type="caution">
    <text evidence="1">The sequence shown here is derived from an EMBL/GenBank/DDBJ whole genome shotgun (WGS) entry which is preliminary data.</text>
</comment>
<evidence type="ECO:0000313" key="2">
    <source>
        <dbReference type="EMBL" id="NEL77501.1"/>
    </source>
</evidence>
<name>A0A6P0FLE9_XANPE</name>
<protein>
    <submittedName>
        <fullName evidence="1">Transposase</fullName>
    </submittedName>
</protein>
<dbReference type="GO" id="GO:0003677">
    <property type="term" value="F:DNA binding"/>
    <property type="evidence" value="ECO:0007669"/>
    <property type="project" value="InterPro"/>
</dbReference>
<evidence type="ECO:0000313" key="4">
    <source>
        <dbReference type="Proteomes" id="UP000471082"/>
    </source>
</evidence>
<proteinExistence type="predicted"/>
<reference evidence="1 4" key="1">
    <citation type="submission" date="2019-11" db="EMBL/GenBank/DDBJ databases">
        <title>Genome-resolved metagenomics to study the prevalence of co-infection and intraspecific heterogeneity among plant pathogen metapopulations.</title>
        <authorList>
            <person name="Newberry E."/>
            <person name="Bhandari R."/>
            <person name="Kemble J."/>
            <person name="Sikora E."/>
            <person name="Potnis N."/>
        </authorList>
    </citation>
    <scope>NUCLEOTIDE SEQUENCE [LARGE SCALE GENOMIC DNA]</scope>
    <source>
        <strain evidence="1">Xp_Tom_Tuscaloosa_18b</strain>
    </source>
</reference>
<dbReference type="GO" id="GO:0004803">
    <property type="term" value="F:transposase activity"/>
    <property type="evidence" value="ECO:0007669"/>
    <property type="project" value="InterPro"/>
</dbReference>
<feature type="non-terminal residue" evidence="1">
    <location>
        <position position="33"/>
    </location>
</feature>
<dbReference type="InterPro" id="IPR002514">
    <property type="entry name" value="Transposase_8"/>
</dbReference>
<sequence>MKKSRFSTEQIIGFIKQADAGMAVAELCRRHGF</sequence>
<dbReference type="EMBL" id="JAAGYU010000034">
    <property type="protein sequence ID" value="NEL76539.1"/>
    <property type="molecule type" value="Genomic_DNA"/>
</dbReference>
<evidence type="ECO:0000313" key="1">
    <source>
        <dbReference type="EMBL" id="NEL76539.1"/>
    </source>
</evidence>
<dbReference type="EMBL" id="JAAGYU010000096">
    <property type="protein sequence ID" value="NEL78024.1"/>
    <property type="molecule type" value="Genomic_DNA"/>
</dbReference>
<evidence type="ECO:0000313" key="3">
    <source>
        <dbReference type="EMBL" id="NEL78024.1"/>
    </source>
</evidence>
<dbReference type="EMBL" id="JAAGYU010000066">
    <property type="protein sequence ID" value="NEL77501.1"/>
    <property type="molecule type" value="Genomic_DNA"/>
</dbReference>
<organism evidence="1 4">
    <name type="scientific">Xanthomonas perforans</name>
    <dbReference type="NCBI Taxonomy" id="442694"/>
    <lineage>
        <taxon>Bacteria</taxon>
        <taxon>Pseudomonadati</taxon>
        <taxon>Pseudomonadota</taxon>
        <taxon>Gammaproteobacteria</taxon>
        <taxon>Lysobacterales</taxon>
        <taxon>Lysobacteraceae</taxon>
        <taxon>Xanthomonas</taxon>
    </lineage>
</organism>
<dbReference type="GO" id="GO:0006313">
    <property type="term" value="P:DNA transposition"/>
    <property type="evidence" value="ECO:0007669"/>
    <property type="project" value="InterPro"/>
</dbReference>
<dbReference type="Proteomes" id="UP000471082">
    <property type="component" value="Unassembled WGS sequence"/>
</dbReference>
<dbReference type="AlphaFoldDB" id="A0A6P0FLE9"/>
<dbReference type="Pfam" id="PF01527">
    <property type="entry name" value="HTH_Tnp_1"/>
    <property type="match status" value="1"/>
</dbReference>
<gene>
    <name evidence="1" type="ORF">G3W61_09785</name>
    <name evidence="2" type="ORF">G3W61_14775</name>
    <name evidence="3" type="ORF">G3W61_17515</name>
</gene>